<dbReference type="Gene3D" id="3.30.70.1730">
    <property type="match status" value="1"/>
</dbReference>
<dbReference type="InterPro" id="IPR050323">
    <property type="entry name" value="Ribosomal_protein_uL10"/>
</dbReference>
<evidence type="ECO:0000313" key="9">
    <source>
        <dbReference type="EMBL" id="HIP57604.1"/>
    </source>
</evidence>
<name>A0A833DUX1_9CREN</name>
<dbReference type="PANTHER" id="PTHR45699">
    <property type="entry name" value="60S ACIDIC RIBOSOMAL PROTEIN P0"/>
    <property type="match status" value="1"/>
</dbReference>
<keyword evidence="2" id="KW-0699">rRNA-binding</keyword>
<dbReference type="Pfam" id="PF00466">
    <property type="entry name" value="Ribosomal_L10"/>
    <property type="match status" value="1"/>
</dbReference>
<dbReference type="AlphaFoldDB" id="A0A833DUX1"/>
<dbReference type="HAMAP" id="MF_00280">
    <property type="entry name" value="Ribosomal_uL10_arch"/>
    <property type="match status" value="1"/>
</dbReference>
<organism evidence="9 10">
    <name type="scientific">Ignisphaera aggregans</name>
    <dbReference type="NCBI Taxonomy" id="334771"/>
    <lineage>
        <taxon>Archaea</taxon>
        <taxon>Thermoproteota</taxon>
        <taxon>Thermoprotei</taxon>
        <taxon>Desulfurococcales</taxon>
        <taxon>Desulfurococcaceae</taxon>
        <taxon>Ignisphaera</taxon>
    </lineage>
</organism>
<evidence type="ECO:0000256" key="2">
    <source>
        <dbReference type="ARBA" id="ARBA00022730"/>
    </source>
</evidence>
<keyword evidence="3" id="KW-0694">RNA-binding</keyword>
<dbReference type="GO" id="GO:0022625">
    <property type="term" value="C:cytosolic large ribosomal subunit"/>
    <property type="evidence" value="ECO:0007669"/>
    <property type="project" value="TreeGrafter"/>
</dbReference>
<comment type="similarity">
    <text evidence="1">Belongs to the universal ribosomal protein uL10 family.</text>
</comment>
<evidence type="ECO:0000256" key="5">
    <source>
        <dbReference type="ARBA" id="ARBA00023274"/>
    </source>
</evidence>
<protein>
    <recommendedName>
        <fullName evidence="6">50S ribosomal protein L10</fullName>
    </recommendedName>
</protein>
<dbReference type="GO" id="GO:0000027">
    <property type="term" value="P:ribosomal large subunit assembly"/>
    <property type="evidence" value="ECO:0007669"/>
    <property type="project" value="TreeGrafter"/>
</dbReference>
<dbReference type="Gene3D" id="6.10.140.760">
    <property type="match status" value="1"/>
</dbReference>
<evidence type="ECO:0000313" key="10">
    <source>
        <dbReference type="Proteomes" id="UP000605805"/>
    </source>
</evidence>
<dbReference type="InterPro" id="IPR022909">
    <property type="entry name" value="Ribosomal_uL10_arc"/>
</dbReference>
<evidence type="ECO:0000256" key="1">
    <source>
        <dbReference type="ARBA" id="ARBA00008889"/>
    </source>
</evidence>
<dbReference type="InterPro" id="IPR043141">
    <property type="entry name" value="Ribosomal_uL10-like_sf"/>
</dbReference>
<keyword evidence="5" id="KW-0687">Ribonucleoprotein</keyword>
<dbReference type="InterPro" id="IPR001790">
    <property type="entry name" value="Ribosomal_uL10"/>
</dbReference>
<evidence type="ECO:0000256" key="3">
    <source>
        <dbReference type="ARBA" id="ARBA00022884"/>
    </source>
</evidence>
<dbReference type="GO" id="GO:0070180">
    <property type="term" value="F:large ribosomal subunit rRNA binding"/>
    <property type="evidence" value="ECO:0007669"/>
    <property type="project" value="TreeGrafter"/>
</dbReference>
<proteinExistence type="inferred from homology"/>
<feature type="region of interest" description="Disordered" evidence="7">
    <location>
        <begin position="301"/>
        <end position="330"/>
    </location>
</feature>
<dbReference type="Gene3D" id="3.90.105.20">
    <property type="match status" value="1"/>
</dbReference>
<dbReference type="SUPFAM" id="SSF160369">
    <property type="entry name" value="Ribosomal protein L10-like"/>
    <property type="match status" value="1"/>
</dbReference>
<dbReference type="GO" id="GO:0003735">
    <property type="term" value="F:structural constituent of ribosome"/>
    <property type="evidence" value="ECO:0007669"/>
    <property type="project" value="TreeGrafter"/>
</dbReference>
<evidence type="ECO:0000256" key="6">
    <source>
        <dbReference type="ARBA" id="ARBA00035502"/>
    </source>
</evidence>
<feature type="non-terminal residue" evidence="9">
    <location>
        <position position="1"/>
    </location>
</feature>
<keyword evidence="4 9" id="KW-0689">Ribosomal protein</keyword>
<sequence>KVKLRERKIPEEKRRIVEEAKDLLRKYRTFALLDLSNMPSKVITYLRRAIAGKGVVKLIKNRLFERALDELNLPNKDEVKKYLQGQNIIVFTNMNAFELKMFIDKIEVPVRARPGMTIDREIIVPPMKTNLKPGPIMSLFGRFRIPVQVREGVIWIAKEVTVAKPGDVVTPELTSLFEKLGIEPIVLKPKIKLAYETGLVIPAEKLVVDVEAIKNDMLRSVAAAISLAAEIALPEPEVLKVSISRAYMRASTLAAEAGFLVPETAEVVLRNLIARAQQLAMVLASKSAELAELLKVQPVTSQVAPQPSAQPEKVEEKKEEEKKETVSEEQLAEGLAALFG</sequence>
<comment type="caution">
    <text evidence="9">The sequence shown here is derived from an EMBL/GenBank/DDBJ whole genome shotgun (WGS) entry which is preliminary data.</text>
</comment>
<dbReference type="GO" id="GO:0002181">
    <property type="term" value="P:cytoplasmic translation"/>
    <property type="evidence" value="ECO:0007669"/>
    <property type="project" value="TreeGrafter"/>
</dbReference>
<reference evidence="9" key="1">
    <citation type="journal article" date="2020" name="ISME J.">
        <title>Gammaproteobacteria mediating utilization of methyl-, sulfur- and petroleum organic compounds in deep ocean hydrothermal plumes.</title>
        <authorList>
            <person name="Zhou Z."/>
            <person name="Liu Y."/>
            <person name="Pan J."/>
            <person name="Cron B.R."/>
            <person name="Toner B.M."/>
            <person name="Anantharaman K."/>
            <person name="Breier J.A."/>
            <person name="Dick G.J."/>
            <person name="Li M."/>
        </authorList>
    </citation>
    <scope>NUCLEOTIDE SEQUENCE</scope>
    <source>
        <strain evidence="9">SZUA-1435</strain>
    </source>
</reference>
<accession>A0A833DUX1</accession>
<dbReference type="PANTHER" id="PTHR45699:SF3">
    <property type="entry name" value="LARGE RIBOSOMAL SUBUNIT PROTEIN UL10"/>
    <property type="match status" value="1"/>
</dbReference>
<feature type="domain" description="Large ribosomal subunit protein uL10-like insertion" evidence="8">
    <location>
        <begin position="112"/>
        <end position="182"/>
    </location>
</feature>
<dbReference type="InterPro" id="IPR043164">
    <property type="entry name" value="Ribosomal_uL10-like_insert_sf"/>
</dbReference>
<gene>
    <name evidence="9" type="primary">rplJ</name>
    <name evidence="9" type="ORF">EYH02_06045</name>
</gene>
<feature type="compositionally biased region" description="Basic and acidic residues" evidence="7">
    <location>
        <begin position="312"/>
        <end position="326"/>
    </location>
</feature>
<evidence type="ECO:0000259" key="8">
    <source>
        <dbReference type="Pfam" id="PF17777"/>
    </source>
</evidence>
<evidence type="ECO:0000256" key="7">
    <source>
        <dbReference type="SAM" id="MobiDB-lite"/>
    </source>
</evidence>
<dbReference type="EMBL" id="DQTV01000123">
    <property type="protein sequence ID" value="HIP57604.1"/>
    <property type="molecule type" value="Genomic_DNA"/>
</dbReference>
<dbReference type="InterPro" id="IPR040637">
    <property type="entry name" value="Ribosomal_uL10-like_insert"/>
</dbReference>
<dbReference type="Proteomes" id="UP000605805">
    <property type="component" value="Unassembled WGS sequence"/>
</dbReference>
<evidence type="ECO:0000256" key="4">
    <source>
        <dbReference type="ARBA" id="ARBA00022980"/>
    </source>
</evidence>
<dbReference type="Pfam" id="PF17777">
    <property type="entry name" value="RL10P_insert"/>
    <property type="match status" value="1"/>
</dbReference>